<organism evidence="2 3">
    <name type="scientific">Bradyrhizobium icense</name>
    <dbReference type="NCBI Taxonomy" id="1274631"/>
    <lineage>
        <taxon>Bacteria</taxon>
        <taxon>Pseudomonadati</taxon>
        <taxon>Pseudomonadota</taxon>
        <taxon>Alphaproteobacteria</taxon>
        <taxon>Hyphomicrobiales</taxon>
        <taxon>Nitrobacteraceae</taxon>
        <taxon>Bradyrhizobium</taxon>
    </lineage>
</organism>
<evidence type="ECO:0000313" key="2">
    <source>
        <dbReference type="EMBL" id="ANW02764.1"/>
    </source>
</evidence>
<dbReference type="KEGG" id="bic:LMTR13_23945"/>
<keyword evidence="1" id="KW-0472">Membrane</keyword>
<feature type="transmembrane region" description="Helical" evidence="1">
    <location>
        <begin position="47"/>
        <end position="69"/>
    </location>
</feature>
<keyword evidence="1" id="KW-1133">Transmembrane helix</keyword>
<keyword evidence="1" id="KW-0812">Transmembrane</keyword>
<dbReference type="EMBL" id="CP016428">
    <property type="protein sequence ID" value="ANW02764.1"/>
    <property type="molecule type" value="Genomic_DNA"/>
</dbReference>
<reference evidence="2 3" key="1">
    <citation type="submission" date="2016-07" db="EMBL/GenBank/DDBJ databases">
        <title>Complete genome sequence of Bradyrhizobium icense LMTR 13T, a potential inoculant strain isolated from lima bean (Phaseolus lunatus) in Peru.</title>
        <authorList>
            <person name="Ormeno-Orrillo E."/>
            <person name="Duran D."/>
            <person name="Rogel M.A."/>
            <person name="Rey L."/>
            <person name="Imperial J."/>
            <person name="Ruiz-Argueso T."/>
            <person name="Martinez-Romero E."/>
        </authorList>
    </citation>
    <scope>NUCLEOTIDE SEQUENCE [LARGE SCALE GENOMIC DNA]</scope>
    <source>
        <strain evidence="2 3">LMTR 13</strain>
    </source>
</reference>
<feature type="transmembrane region" description="Helical" evidence="1">
    <location>
        <begin position="21"/>
        <end position="41"/>
    </location>
</feature>
<evidence type="ECO:0000313" key="3">
    <source>
        <dbReference type="Proteomes" id="UP000092839"/>
    </source>
</evidence>
<protein>
    <submittedName>
        <fullName evidence="2">Uncharacterized protein</fullName>
    </submittedName>
</protein>
<sequence length="99" mass="10859">MNALRRLWKGDLPLRQAFWNWAVAGGIAVNVLTSIFFLALIMGDRIVAAFVVGYALTVPYNILATVGVWRSAARYEGERHWAGLARIGTVAGMILLSVI</sequence>
<dbReference type="RefSeq" id="WP_065729964.1">
    <property type="nucleotide sequence ID" value="NZ_CP016428.1"/>
</dbReference>
<gene>
    <name evidence="2" type="ORF">LMTR13_23945</name>
</gene>
<evidence type="ECO:0000256" key="1">
    <source>
        <dbReference type="SAM" id="Phobius"/>
    </source>
</evidence>
<name>A0A1B1UJ59_9BRAD</name>
<dbReference type="Proteomes" id="UP000092839">
    <property type="component" value="Chromosome"/>
</dbReference>
<dbReference type="OrthoDB" id="5936191at2"/>
<dbReference type="AlphaFoldDB" id="A0A1B1UJ59"/>
<keyword evidence="3" id="KW-1185">Reference proteome</keyword>
<accession>A0A1B1UJ59</accession>
<proteinExistence type="predicted"/>